<feature type="chain" id="PRO_5041944308" description="Leucine-rich repeat-containing N-terminal plant-type domain-containing protein" evidence="12">
    <location>
        <begin position="28"/>
        <end position="1170"/>
    </location>
</feature>
<keyword evidence="7" id="KW-0677">Repeat</keyword>
<evidence type="ECO:0000256" key="1">
    <source>
        <dbReference type="ARBA" id="ARBA00004251"/>
    </source>
</evidence>
<dbReference type="FunFam" id="3.80.10.10:FF:000111">
    <property type="entry name" value="LRR receptor-like serine/threonine-protein kinase ERECTA"/>
    <property type="match status" value="1"/>
</dbReference>
<evidence type="ECO:0000256" key="4">
    <source>
        <dbReference type="ARBA" id="ARBA00022614"/>
    </source>
</evidence>
<evidence type="ECO:0000256" key="10">
    <source>
        <dbReference type="ARBA" id="ARBA00023180"/>
    </source>
</evidence>
<dbReference type="Pfam" id="PF00560">
    <property type="entry name" value="LRR_1"/>
    <property type="match status" value="9"/>
</dbReference>
<evidence type="ECO:0000313" key="15">
    <source>
        <dbReference type="Proteomes" id="UP001229421"/>
    </source>
</evidence>
<evidence type="ECO:0000256" key="2">
    <source>
        <dbReference type="ARBA" id="ARBA00009592"/>
    </source>
</evidence>
<keyword evidence="6 12" id="KW-0732">Signal</keyword>
<evidence type="ECO:0000256" key="12">
    <source>
        <dbReference type="SAM" id="SignalP"/>
    </source>
</evidence>
<dbReference type="SUPFAM" id="SSF52047">
    <property type="entry name" value="RNI-like"/>
    <property type="match status" value="2"/>
</dbReference>
<dbReference type="GO" id="GO:0006952">
    <property type="term" value="P:defense response"/>
    <property type="evidence" value="ECO:0007669"/>
    <property type="project" value="UniProtKB-ARBA"/>
</dbReference>
<dbReference type="PANTHER" id="PTHR48063:SF106">
    <property type="entry name" value="LEUCINE-RICH REPEAT DOMAIN, L DOMAIN-LIKE PROTEIN-RELATED"/>
    <property type="match status" value="1"/>
</dbReference>
<evidence type="ECO:0000259" key="13">
    <source>
        <dbReference type="Pfam" id="PF08263"/>
    </source>
</evidence>
<sequence>MGNQCGLGLSFLFVTMLLVATISACLAAQNTTVACFEHERLALLKFKHSVRDVSGMLSSWVGNECCRWQRVQCNSVTRNVERLHLRRAPRFVENDLSDDPSNDLFGYHFRASGFIDEDDYLASNELSTSLAELRHLKYLDLSGNDFQGSHIPEFIGSFNQLTYLNLSHAYFSGVIPHHIGNLSNLKILDLNSNPYNQVMEARDMSWISGLSSLEYLDLSSVRLSGAKDINMLFYIFPSLKELRLSICGLTNADLSVFPNSSTIFSNIRHLDLSYNFLKGQFPHFFQNMTSLRFLDLSSFDLSLEWNLVDFLSMIPSLSEFHLSSCNLEEMHLSHHHFNFTTLSNIQHLDLSQNYFIWRFPYILTNMTSLRVLDLSVCSLNSSVPIMPNLQDLDLSINNFAKFADLQIWRQCHLRQLSVRNNEILMDLTNLRTNISGCSQYALEWLDLTSSVKGIIPKSLGRMSNLRGLYLSSGHDEVSNNYLEGTIPESLGKLSLLQVLDLSGNMLTGHIPTFLGPLTELDLSYNYLNGSIPESLGRLRPLQVLDLSSNELVGPIPNFLGKLTKLKLSYNRLNGSIPESFGRLVALTYLFLENNKLTGSIPPSLGRLVSLQSFFVSSNFLSGAIPNSIGKLANLRYLDVSKNSMEGVVFEAHFANLSMLKYLNTASNTKLTFNISHEWLPPFQLIKINLSSCKIANGFPQWLRNQRNFYSVSLSNTTISGPLPNWLRKVSIIPSIDFSHNNLSGPLINLPTKGPYNSTINRNDFAVLFLQGNLFNESIPTSLCKRTDLRYLDLSRNRLSGKIPDCFKNMQELISLTLSSNRLSGVIPSFIGNISSLNMLILNDNNFSGQLPREIWNLRGLMILDLGDNAFHGKIPERIGEKVKSLSVFRLHKNNFTGEIPRSVCMISQLQILDFAHNKFTGTIPYCLGELYAMANNSLALNASVFPDPMEGVMQVMKGITMEYTKTLRFVINIDLSSNQLVGELPVELTALRALVGLNLSNNHLSGGIPVNIGNMKALNSLDLSGNEFSGLIPPSIKALNFLSHLNLSNNNLSGPIPTGNQLQTLIDPSIYIGNKDLCGAPLLKNCSSHEEDPTAMPKNNHEATQESNKVWFYLDITCGFATGFWGVIIVLVSKKQWRHKFFMFAEETVDKIHVAVMVRVNNMKRGREAI</sequence>
<gene>
    <name evidence="14" type="ORF">QVD17_34057</name>
</gene>
<evidence type="ECO:0000313" key="14">
    <source>
        <dbReference type="EMBL" id="KAK1412643.1"/>
    </source>
</evidence>
<dbReference type="GO" id="GO:0051707">
    <property type="term" value="P:response to other organism"/>
    <property type="evidence" value="ECO:0007669"/>
    <property type="project" value="UniProtKB-ARBA"/>
</dbReference>
<keyword evidence="4" id="KW-0433">Leucine-rich repeat</keyword>
<keyword evidence="3" id="KW-1003">Cell membrane</keyword>
<evidence type="ECO:0000256" key="8">
    <source>
        <dbReference type="ARBA" id="ARBA00022989"/>
    </source>
</evidence>
<accession>A0AAD8JZF3</accession>
<dbReference type="FunFam" id="3.80.10.10:FF:000095">
    <property type="entry name" value="LRR receptor-like serine/threonine-protein kinase GSO1"/>
    <property type="match status" value="2"/>
</dbReference>
<dbReference type="InterPro" id="IPR032675">
    <property type="entry name" value="LRR_dom_sf"/>
</dbReference>
<dbReference type="PANTHER" id="PTHR48063">
    <property type="entry name" value="LRR RECEPTOR-LIKE KINASE"/>
    <property type="match status" value="1"/>
</dbReference>
<dbReference type="Gene3D" id="3.80.10.10">
    <property type="entry name" value="Ribonuclease Inhibitor"/>
    <property type="match status" value="6"/>
</dbReference>
<feature type="domain" description="Leucine-rich repeat-containing N-terminal plant-type" evidence="13">
    <location>
        <begin position="38"/>
        <end position="74"/>
    </location>
</feature>
<evidence type="ECO:0000256" key="3">
    <source>
        <dbReference type="ARBA" id="ARBA00022475"/>
    </source>
</evidence>
<dbReference type="Pfam" id="PF08263">
    <property type="entry name" value="LRRNT_2"/>
    <property type="match status" value="1"/>
</dbReference>
<evidence type="ECO:0000256" key="7">
    <source>
        <dbReference type="ARBA" id="ARBA00022737"/>
    </source>
</evidence>
<feature type="signal peptide" evidence="12">
    <location>
        <begin position="1"/>
        <end position="27"/>
    </location>
</feature>
<feature type="transmembrane region" description="Helical" evidence="11">
    <location>
        <begin position="1110"/>
        <end position="1133"/>
    </location>
</feature>
<dbReference type="InterPro" id="IPR013210">
    <property type="entry name" value="LRR_N_plant-typ"/>
</dbReference>
<reference evidence="14" key="1">
    <citation type="journal article" date="2023" name="bioRxiv">
        <title>Improved chromosome-level genome assembly for marigold (Tagetes erecta).</title>
        <authorList>
            <person name="Jiang F."/>
            <person name="Yuan L."/>
            <person name="Wang S."/>
            <person name="Wang H."/>
            <person name="Xu D."/>
            <person name="Wang A."/>
            <person name="Fan W."/>
        </authorList>
    </citation>
    <scope>NUCLEOTIDE SEQUENCE</scope>
    <source>
        <strain evidence="14">WSJ</strain>
        <tissue evidence="14">Leaf</tissue>
    </source>
</reference>
<proteinExistence type="inferred from homology"/>
<keyword evidence="5 11" id="KW-0812">Transmembrane</keyword>
<dbReference type="GO" id="GO:0005886">
    <property type="term" value="C:plasma membrane"/>
    <property type="evidence" value="ECO:0007669"/>
    <property type="project" value="UniProtKB-SubCell"/>
</dbReference>
<name>A0AAD8JZF3_TARER</name>
<comment type="subcellular location">
    <subcellularLocation>
        <location evidence="1">Cell membrane</location>
        <topology evidence="1">Single-pass type I membrane protein</topology>
    </subcellularLocation>
</comment>
<dbReference type="InterPro" id="IPR001611">
    <property type="entry name" value="Leu-rich_rpt"/>
</dbReference>
<evidence type="ECO:0000256" key="5">
    <source>
        <dbReference type="ARBA" id="ARBA00022692"/>
    </source>
</evidence>
<dbReference type="SUPFAM" id="SSF52058">
    <property type="entry name" value="L domain-like"/>
    <property type="match status" value="1"/>
</dbReference>
<evidence type="ECO:0000256" key="11">
    <source>
        <dbReference type="SAM" id="Phobius"/>
    </source>
</evidence>
<protein>
    <recommendedName>
        <fullName evidence="13">Leucine-rich repeat-containing N-terminal plant-type domain-containing protein</fullName>
    </recommendedName>
</protein>
<dbReference type="SMART" id="SM00369">
    <property type="entry name" value="LRR_TYP"/>
    <property type="match status" value="8"/>
</dbReference>
<keyword evidence="10" id="KW-0325">Glycoprotein</keyword>
<organism evidence="14 15">
    <name type="scientific">Tagetes erecta</name>
    <name type="common">African marigold</name>
    <dbReference type="NCBI Taxonomy" id="13708"/>
    <lineage>
        <taxon>Eukaryota</taxon>
        <taxon>Viridiplantae</taxon>
        <taxon>Streptophyta</taxon>
        <taxon>Embryophyta</taxon>
        <taxon>Tracheophyta</taxon>
        <taxon>Spermatophyta</taxon>
        <taxon>Magnoliopsida</taxon>
        <taxon>eudicotyledons</taxon>
        <taxon>Gunneridae</taxon>
        <taxon>Pentapetalae</taxon>
        <taxon>asterids</taxon>
        <taxon>campanulids</taxon>
        <taxon>Asterales</taxon>
        <taxon>Asteraceae</taxon>
        <taxon>Asteroideae</taxon>
        <taxon>Heliantheae alliance</taxon>
        <taxon>Tageteae</taxon>
        <taxon>Tagetes</taxon>
    </lineage>
</organism>
<dbReference type="Proteomes" id="UP001229421">
    <property type="component" value="Unassembled WGS sequence"/>
</dbReference>
<dbReference type="Pfam" id="PF13855">
    <property type="entry name" value="LRR_8"/>
    <property type="match status" value="2"/>
</dbReference>
<dbReference type="InterPro" id="IPR003591">
    <property type="entry name" value="Leu-rich_rpt_typical-subtyp"/>
</dbReference>
<keyword evidence="9 11" id="KW-0472">Membrane</keyword>
<keyword evidence="15" id="KW-1185">Reference proteome</keyword>
<comment type="caution">
    <text evidence="14">The sequence shown here is derived from an EMBL/GenBank/DDBJ whole genome shotgun (WGS) entry which is preliminary data.</text>
</comment>
<evidence type="ECO:0000256" key="9">
    <source>
        <dbReference type="ARBA" id="ARBA00023136"/>
    </source>
</evidence>
<dbReference type="PROSITE" id="PS51450">
    <property type="entry name" value="LRR"/>
    <property type="match status" value="1"/>
</dbReference>
<dbReference type="InterPro" id="IPR046956">
    <property type="entry name" value="RLP23-like"/>
</dbReference>
<dbReference type="AlphaFoldDB" id="A0AAD8JZF3"/>
<comment type="similarity">
    <text evidence="2">Belongs to the RLP family.</text>
</comment>
<evidence type="ECO:0000256" key="6">
    <source>
        <dbReference type="ARBA" id="ARBA00022729"/>
    </source>
</evidence>
<keyword evidence="8 11" id="KW-1133">Transmembrane helix</keyword>
<dbReference type="EMBL" id="JAUHHV010000009">
    <property type="protein sequence ID" value="KAK1412643.1"/>
    <property type="molecule type" value="Genomic_DNA"/>
</dbReference>